<gene>
    <name evidence="2" type="ORF">UFOPK3774_00681</name>
    <name evidence="3" type="ORF">UFOPK4049_00304</name>
</gene>
<evidence type="ECO:0000313" key="3">
    <source>
        <dbReference type="EMBL" id="CAB4998870.1"/>
    </source>
</evidence>
<organism evidence="3">
    <name type="scientific">freshwater metagenome</name>
    <dbReference type="NCBI Taxonomy" id="449393"/>
    <lineage>
        <taxon>unclassified sequences</taxon>
        <taxon>metagenomes</taxon>
        <taxon>ecological metagenomes</taxon>
    </lineage>
</organism>
<dbReference type="AlphaFoldDB" id="A0A6J7NZJ5"/>
<accession>A0A6J7NZJ5</accession>
<name>A0A6J7NZJ5_9ZZZZ</name>
<feature type="region of interest" description="Disordered" evidence="1">
    <location>
        <begin position="1"/>
        <end position="38"/>
    </location>
</feature>
<evidence type="ECO:0000313" key="2">
    <source>
        <dbReference type="EMBL" id="CAB4941574.1"/>
    </source>
</evidence>
<feature type="compositionally biased region" description="Basic and acidic residues" evidence="1">
    <location>
        <begin position="20"/>
        <end position="38"/>
    </location>
</feature>
<evidence type="ECO:0000256" key="1">
    <source>
        <dbReference type="SAM" id="MobiDB-lite"/>
    </source>
</evidence>
<dbReference type="EMBL" id="CAFBPB010000024">
    <property type="protein sequence ID" value="CAB4998870.1"/>
    <property type="molecule type" value="Genomic_DNA"/>
</dbReference>
<protein>
    <submittedName>
        <fullName evidence="3">Unannotated protein</fullName>
    </submittedName>
</protein>
<proteinExistence type="predicted"/>
<sequence length="38" mass="4453">MSELFPKTTSDEVDLDAAQEDVRRDSEIERDKPPHHEE</sequence>
<reference evidence="3" key="1">
    <citation type="submission" date="2020-05" db="EMBL/GenBank/DDBJ databases">
        <authorList>
            <person name="Chiriac C."/>
            <person name="Salcher M."/>
            <person name="Ghai R."/>
            <person name="Kavagutti S V."/>
        </authorList>
    </citation>
    <scope>NUCLEOTIDE SEQUENCE</scope>
</reference>
<dbReference type="EMBL" id="CAFBNG010000118">
    <property type="protein sequence ID" value="CAB4941574.1"/>
    <property type="molecule type" value="Genomic_DNA"/>
</dbReference>